<feature type="compositionally biased region" description="Polar residues" evidence="1">
    <location>
        <begin position="36"/>
        <end position="53"/>
    </location>
</feature>
<dbReference type="PANTHER" id="PTHR47263">
    <property type="entry name" value="ADENYLATE CYCLASE ACTIVATION PROTEIN GIT1"/>
    <property type="match status" value="1"/>
</dbReference>
<feature type="region of interest" description="Disordered" evidence="1">
    <location>
        <begin position="1079"/>
        <end position="1099"/>
    </location>
</feature>
<feature type="domain" description="C2" evidence="2">
    <location>
        <begin position="711"/>
        <end position="832"/>
    </location>
</feature>
<dbReference type="EMBL" id="CAJVPZ010006316">
    <property type="protein sequence ID" value="CAG8572193.1"/>
    <property type="molecule type" value="Genomic_DNA"/>
</dbReference>
<dbReference type="InterPro" id="IPR014772">
    <property type="entry name" value="Munc13_dom-2"/>
</dbReference>
<evidence type="ECO:0000259" key="3">
    <source>
        <dbReference type="PROSITE" id="PS51259"/>
    </source>
</evidence>
<dbReference type="InterPro" id="IPR035892">
    <property type="entry name" value="C2_domain_sf"/>
</dbReference>
<evidence type="ECO:0000259" key="2">
    <source>
        <dbReference type="PROSITE" id="PS50004"/>
    </source>
</evidence>
<evidence type="ECO:0000313" key="4">
    <source>
        <dbReference type="EMBL" id="CAG8572193.1"/>
    </source>
</evidence>
<dbReference type="Proteomes" id="UP000789396">
    <property type="component" value="Unassembled WGS sequence"/>
</dbReference>
<comment type="caution">
    <text evidence="4">The sequence shown here is derived from an EMBL/GenBank/DDBJ whole genome shotgun (WGS) entry which is preliminary data.</text>
</comment>
<dbReference type="PROSITE" id="PS50004">
    <property type="entry name" value="C2"/>
    <property type="match status" value="1"/>
</dbReference>
<feature type="non-terminal residue" evidence="4">
    <location>
        <position position="1"/>
    </location>
</feature>
<feature type="domain" description="MHD2" evidence="3">
    <location>
        <begin position="890"/>
        <end position="1006"/>
    </location>
</feature>
<dbReference type="Pfam" id="PF00168">
    <property type="entry name" value="C2"/>
    <property type="match status" value="1"/>
</dbReference>
<feature type="compositionally biased region" description="Low complexity" evidence="1">
    <location>
        <begin position="421"/>
        <end position="447"/>
    </location>
</feature>
<name>A0A9N9FYL2_9GLOM</name>
<feature type="region of interest" description="Disordered" evidence="1">
    <location>
        <begin position="1029"/>
        <end position="1049"/>
    </location>
</feature>
<dbReference type="Gene3D" id="1.20.58.1100">
    <property type="match status" value="1"/>
</dbReference>
<feature type="compositionally biased region" description="Pro residues" evidence="1">
    <location>
        <begin position="393"/>
        <end position="404"/>
    </location>
</feature>
<sequence>STITEDSVYKYALRVAYLAFLTEVKPSKVPKAAPVNASTSAQLKPHSDTGSSKRASLYSAEKLVVNAFDMFKDEKKAHKIPKELVKVLRDRLEQITTGRDRDPTYQDPYFMKELKIFHQALQQSGFRQQFKSSNSKIEDIVLIFLKTSQVELKKAQLPPNVTWQSKLTDHVSLFVSILKDCLQTKECQSPATPDLLARLEIYQTKMSSTPNSSGGSGGTTNTGLGPSIEDMNMVKVVQSVFGVSLGQLQKDLNSVKKECTVQKAFEDLRNIINHINRGSPFPARKEDFDTDDAYEKWKSIETKTIRDLMATMALTNPEVLSKDPTDHVSTLLTSDPNKPSSAPKRTNFTEPETQRQQQQPPYHSPYSHYNPHPQQTSYQSYNQPPFQQYQQQPPYPPYNSPRPQYPHYNYGQRPMYPYNQPPQSHSPYNQPPQSHSPYQPPQSHSHYNQPSTQPSHSIKDPLSTELQNGSSEDLSIKILSKDVIGLLNECALPAFDEYKSGVDKIYKKEASSNEVQKFTAIAHWILQEIDKLSTKYPKPLVGQVDIVRLVIEKQAPLLFLDMEGAVEDIKVKVKMTSTSEDEIPVDDIIELYRVVMELRSEFEGPTNKKTPEWVRSAVSVDETIGEALEQYCKVMEDLFMKDLAAAYAEQEPSKQSAWYLRAKNALTSEKAAPAEIQPKSCVKMNNIEAAGEQLDKLYDSMNVDDVSEKMNQSESGMPLSEKIIRNRYLYTIKIVMAENLMAQDVNGLSDPYCVLTDEKGQILAQTRVIFETLNPQWNEAFDITLEFNDQDYRKILVTVWDKDQVGSDDVCGKAYIYLDRRYFSDSRPNDVYLDLNPQGRVSLRVSMEDEKDDPRFYFGKAFRTLKRARDDMTRAIVDRKKRELTDRNIEEAIDPLFDYFDENLMILHNNLHPEVFKAVMRWIWKEIVTIIELIIIPPLSDRPSDLKPLADNELMIVLNWLQFLKQYLHAEGNGVSAEILEIQRYKEISQIDKLYNLDTEQLMQEYLNNTLDSQKGQLKASKSVLQQRNLGTIKKRKSEKRQKHERQDHGEVILRILRMRSGNKTKTFLKQQVEDRLKKSATSAYKENSASSLKPVPEI</sequence>
<feature type="region of interest" description="Disordered" evidence="1">
    <location>
        <begin position="320"/>
        <end position="469"/>
    </location>
</feature>
<dbReference type="PROSITE" id="PS51259">
    <property type="entry name" value="MHD2"/>
    <property type="match status" value="1"/>
</dbReference>
<dbReference type="InterPro" id="IPR052811">
    <property type="entry name" value="Glucose_resp_signaling"/>
</dbReference>
<dbReference type="Gene3D" id="1.10.357.50">
    <property type="match status" value="1"/>
</dbReference>
<dbReference type="InterPro" id="IPR000008">
    <property type="entry name" value="C2_dom"/>
</dbReference>
<feature type="compositionally biased region" description="Polar residues" evidence="1">
    <location>
        <begin position="1080"/>
        <end position="1092"/>
    </location>
</feature>
<gene>
    <name evidence="4" type="ORF">RFULGI_LOCUS5505</name>
</gene>
<feature type="compositionally biased region" description="Polar residues" evidence="1">
    <location>
        <begin position="327"/>
        <end position="355"/>
    </location>
</feature>
<dbReference type="SMART" id="SM00239">
    <property type="entry name" value="C2"/>
    <property type="match status" value="1"/>
</dbReference>
<feature type="compositionally biased region" description="Basic residues" evidence="1">
    <location>
        <begin position="1033"/>
        <end position="1044"/>
    </location>
</feature>
<dbReference type="AlphaFoldDB" id="A0A9N9FYL2"/>
<dbReference type="SUPFAM" id="SSF49562">
    <property type="entry name" value="C2 domain (Calcium/lipid-binding domain, CaLB)"/>
    <property type="match status" value="1"/>
</dbReference>
<accession>A0A9N9FYL2</accession>
<feature type="region of interest" description="Disordered" evidence="1">
    <location>
        <begin position="206"/>
        <end position="226"/>
    </location>
</feature>
<organism evidence="4 5">
    <name type="scientific">Racocetra fulgida</name>
    <dbReference type="NCBI Taxonomy" id="60492"/>
    <lineage>
        <taxon>Eukaryota</taxon>
        <taxon>Fungi</taxon>
        <taxon>Fungi incertae sedis</taxon>
        <taxon>Mucoromycota</taxon>
        <taxon>Glomeromycotina</taxon>
        <taxon>Glomeromycetes</taxon>
        <taxon>Diversisporales</taxon>
        <taxon>Gigasporaceae</taxon>
        <taxon>Racocetra</taxon>
    </lineage>
</organism>
<dbReference type="OrthoDB" id="2015333at2759"/>
<feature type="region of interest" description="Disordered" evidence="1">
    <location>
        <begin position="34"/>
        <end position="53"/>
    </location>
</feature>
<evidence type="ECO:0000313" key="5">
    <source>
        <dbReference type="Proteomes" id="UP000789396"/>
    </source>
</evidence>
<protein>
    <submittedName>
        <fullName evidence="4">19273_t:CDS:1</fullName>
    </submittedName>
</protein>
<evidence type="ECO:0000256" key="1">
    <source>
        <dbReference type="SAM" id="MobiDB-lite"/>
    </source>
</evidence>
<feature type="compositionally biased region" description="Low complexity" evidence="1">
    <location>
        <begin position="356"/>
        <end position="392"/>
    </location>
</feature>
<keyword evidence="5" id="KW-1185">Reference proteome</keyword>
<proteinExistence type="predicted"/>
<dbReference type="PANTHER" id="PTHR47263:SF1">
    <property type="entry name" value="C2 DOMAIN PROTEIN (AFU_ORTHOLOGUE AFUA_7G02350)"/>
    <property type="match status" value="1"/>
</dbReference>
<reference evidence="4" key="1">
    <citation type="submission" date="2021-06" db="EMBL/GenBank/DDBJ databases">
        <authorList>
            <person name="Kallberg Y."/>
            <person name="Tangrot J."/>
            <person name="Rosling A."/>
        </authorList>
    </citation>
    <scope>NUCLEOTIDE SEQUENCE</scope>
    <source>
        <strain evidence="4">IN212</strain>
    </source>
</reference>
<dbReference type="Gene3D" id="2.60.40.150">
    <property type="entry name" value="C2 domain"/>
    <property type="match status" value="1"/>
</dbReference>